<dbReference type="Pfam" id="PF13534">
    <property type="entry name" value="Fer4_17"/>
    <property type="match status" value="1"/>
</dbReference>
<dbReference type="AlphaFoldDB" id="A0A073IQW8"/>
<keyword evidence="6" id="KW-0408">Iron</keyword>
<dbReference type="SUPFAM" id="SSF46548">
    <property type="entry name" value="alpha-helical ferredoxin"/>
    <property type="match status" value="1"/>
</dbReference>
<dbReference type="Pfam" id="PF01512">
    <property type="entry name" value="Complex1_51K"/>
    <property type="match status" value="1"/>
</dbReference>
<feature type="domain" description="4Fe-4S ferredoxin-type" evidence="8">
    <location>
        <begin position="245"/>
        <end position="275"/>
    </location>
</feature>
<evidence type="ECO:0000256" key="7">
    <source>
        <dbReference type="ARBA" id="ARBA00023014"/>
    </source>
</evidence>
<dbReference type="Pfam" id="PF10531">
    <property type="entry name" value="SLBB"/>
    <property type="match status" value="1"/>
</dbReference>
<comment type="caution">
    <text evidence="9">The sequence shown here is derived from an EMBL/GenBank/DDBJ whole genome shotgun (WGS) entry which is preliminary data.</text>
</comment>
<dbReference type="InterPro" id="IPR037225">
    <property type="entry name" value="Nuo51_FMN-bd_sf"/>
</dbReference>
<keyword evidence="1" id="KW-0813">Transport</keyword>
<keyword evidence="5" id="KW-0249">Electron transport</keyword>
<dbReference type="eggNOG" id="COG4656">
    <property type="taxonomic scope" value="Bacteria"/>
</dbReference>
<dbReference type="OrthoDB" id="9767754at2"/>
<organism evidence="9 10">
    <name type="scientific">Synergistes jonesii</name>
    <dbReference type="NCBI Taxonomy" id="2754"/>
    <lineage>
        <taxon>Bacteria</taxon>
        <taxon>Thermotogati</taxon>
        <taxon>Synergistota</taxon>
        <taxon>Synergistia</taxon>
        <taxon>Synergistales</taxon>
        <taxon>Synergistaceae</taxon>
        <taxon>Synergistes</taxon>
    </lineage>
</organism>
<dbReference type="PATRIC" id="fig|2754.20.peg.2569"/>
<dbReference type="PIRSF" id="PIRSF036408">
    <property type="entry name" value="PduS_prd"/>
    <property type="match status" value="1"/>
</dbReference>
<evidence type="ECO:0000313" key="9">
    <source>
        <dbReference type="EMBL" id="KEJ92738.1"/>
    </source>
</evidence>
<evidence type="ECO:0000313" key="10">
    <source>
        <dbReference type="Proteomes" id="UP000027665"/>
    </source>
</evidence>
<dbReference type="STRING" id="2754.EH55_00750"/>
<gene>
    <name evidence="9" type="ORF">EH55_00750</name>
</gene>
<keyword evidence="4" id="KW-0677">Repeat</keyword>
<evidence type="ECO:0000256" key="4">
    <source>
        <dbReference type="ARBA" id="ARBA00022737"/>
    </source>
</evidence>
<dbReference type="PANTHER" id="PTHR43034:SF2">
    <property type="entry name" value="ION-TRANSLOCATING OXIDOREDUCTASE COMPLEX SUBUNIT C"/>
    <property type="match status" value="1"/>
</dbReference>
<dbReference type="InterPro" id="IPR011538">
    <property type="entry name" value="Nuo51_FMN-bd"/>
</dbReference>
<protein>
    <submittedName>
        <fullName evidence="9">NADH dehydrogenase</fullName>
    </submittedName>
</protein>
<evidence type="ECO:0000256" key="5">
    <source>
        <dbReference type="ARBA" id="ARBA00022982"/>
    </source>
</evidence>
<sequence length="454" mass="48800">MDLVEKVKSAGVVGAGGAGFPTHVKLAAQAEYFIVNAAECEPLIETDKYLCRAYAERIVSATEAVALHLGASRAVIALKAKYEDEIGALKAAAAKAGEAIEICAMPSFYPAGDEQTMVQFVTGRSVPERGLPLNVGAVVDNVGTMLGIADALEDLPVTDKFLSVTGEVKAPVMLRVPIGTSVVDCIANAELTTDGYAVVVGGPMMGKLLADDGEIEAAVVGKTTGNILVLSKEHYLVKRGAVPFERIRHQSRSACIQCRMCTDMCPRYLIGHEIRPHLVMRNLWRENSIASDEEYIRCFGDALNCCDCGVCEMFACPMGLSPRRVNVYFKQRLREKGLDKERNMAPRARPSLKYRRVPTERLIARLGMLKYYGAHVHGAHIEFVPAKVYIPFSQHIGRPALSKVKEGDAVTRGSLIAEAQGAVSANVHASVSGTVEKSDARGALIRVAGGGDGE</sequence>
<dbReference type="InterPro" id="IPR010208">
    <property type="entry name" value="Ion_transpt_RnfC/RsxC"/>
</dbReference>
<dbReference type="Proteomes" id="UP000027665">
    <property type="component" value="Unassembled WGS sequence"/>
</dbReference>
<dbReference type="InterPro" id="IPR009051">
    <property type="entry name" value="Helical_ferredxn"/>
</dbReference>
<dbReference type="InterPro" id="IPR017900">
    <property type="entry name" value="4Fe4S_Fe_S_CS"/>
</dbReference>
<evidence type="ECO:0000256" key="6">
    <source>
        <dbReference type="ARBA" id="ARBA00023004"/>
    </source>
</evidence>
<dbReference type="Pfam" id="PF13375">
    <property type="entry name" value="RnfC_N"/>
    <property type="match status" value="1"/>
</dbReference>
<evidence type="ECO:0000256" key="1">
    <source>
        <dbReference type="ARBA" id="ARBA00022448"/>
    </source>
</evidence>
<proteinExistence type="predicted"/>
<dbReference type="PANTHER" id="PTHR43034">
    <property type="entry name" value="ION-TRANSLOCATING OXIDOREDUCTASE COMPLEX SUBUNIT C"/>
    <property type="match status" value="1"/>
</dbReference>
<keyword evidence="10" id="KW-1185">Reference proteome</keyword>
<keyword evidence="2" id="KW-0004">4Fe-4S</keyword>
<dbReference type="Gene3D" id="3.40.50.11540">
    <property type="entry name" value="NADH-ubiquinone oxidoreductase 51kDa subunit"/>
    <property type="match status" value="1"/>
</dbReference>
<reference evidence="9 10" key="1">
    <citation type="submission" date="2014-04" db="EMBL/GenBank/DDBJ databases">
        <title>Draft Genome Sequence of Synergistes jonesii.</title>
        <authorList>
            <person name="Coil D.A."/>
            <person name="Eisen J.A."/>
            <person name="Holland-Moritz H.E."/>
        </authorList>
    </citation>
    <scope>NUCLEOTIDE SEQUENCE [LARGE SCALE GENOMIC DNA]</scope>
    <source>
        <strain evidence="9 10">78-1</strain>
    </source>
</reference>
<evidence type="ECO:0000256" key="2">
    <source>
        <dbReference type="ARBA" id="ARBA00022485"/>
    </source>
</evidence>
<dbReference type="GO" id="GO:0009055">
    <property type="term" value="F:electron transfer activity"/>
    <property type="evidence" value="ECO:0007669"/>
    <property type="project" value="InterPro"/>
</dbReference>
<dbReference type="InterPro" id="IPR026902">
    <property type="entry name" value="RnfC_N"/>
</dbReference>
<dbReference type="Gene3D" id="1.10.1060.10">
    <property type="entry name" value="Alpha-helical ferredoxin"/>
    <property type="match status" value="1"/>
</dbReference>
<dbReference type="InterPro" id="IPR017054">
    <property type="entry name" value="PduS"/>
</dbReference>
<dbReference type="GO" id="GO:0016020">
    <property type="term" value="C:membrane"/>
    <property type="evidence" value="ECO:0007669"/>
    <property type="project" value="InterPro"/>
</dbReference>
<dbReference type="PROSITE" id="PS00198">
    <property type="entry name" value="4FE4S_FER_1"/>
    <property type="match status" value="1"/>
</dbReference>
<evidence type="ECO:0000256" key="3">
    <source>
        <dbReference type="ARBA" id="ARBA00022723"/>
    </source>
</evidence>
<dbReference type="SUPFAM" id="SSF142019">
    <property type="entry name" value="Nqo1 FMN-binding domain-like"/>
    <property type="match status" value="1"/>
</dbReference>
<evidence type="ECO:0000259" key="8">
    <source>
        <dbReference type="PROSITE" id="PS51379"/>
    </source>
</evidence>
<dbReference type="InterPro" id="IPR017896">
    <property type="entry name" value="4Fe4S_Fe-S-bd"/>
</dbReference>
<dbReference type="EMBL" id="JMKI01000016">
    <property type="protein sequence ID" value="KEJ92738.1"/>
    <property type="molecule type" value="Genomic_DNA"/>
</dbReference>
<name>A0A073IQW8_9BACT</name>
<keyword evidence="7" id="KW-0411">Iron-sulfur</keyword>
<keyword evidence="3" id="KW-0479">Metal-binding</keyword>
<dbReference type="PROSITE" id="PS51379">
    <property type="entry name" value="4FE4S_FER_2"/>
    <property type="match status" value="1"/>
</dbReference>
<dbReference type="SUPFAM" id="SSF142984">
    <property type="entry name" value="Nqo1 middle domain-like"/>
    <property type="match status" value="1"/>
</dbReference>
<dbReference type="GO" id="GO:0046872">
    <property type="term" value="F:metal ion binding"/>
    <property type="evidence" value="ECO:0007669"/>
    <property type="project" value="UniProtKB-KW"/>
</dbReference>
<dbReference type="InterPro" id="IPR019554">
    <property type="entry name" value="Soluble_ligand-bd"/>
</dbReference>
<dbReference type="GO" id="GO:0051539">
    <property type="term" value="F:4 iron, 4 sulfur cluster binding"/>
    <property type="evidence" value="ECO:0007669"/>
    <property type="project" value="UniProtKB-KW"/>
</dbReference>
<accession>A0A073IQW8</accession>